<dbReference type="AlphaFoldDB" id="A0A6A4AQF0"/>
<proteinExistence type="predicted"/>
<evidence type="ECO:0000313" key="1">
    <source>
        <dbReference type="EMBL" id="KAE9260355.1"/>
    </source>
</evidence>
<reference evidence="1 2" key="1">
    <citation type="submission" date="2018-08" db="EMBL/GenBank/DDBJ databases">
        <title>Genomic investigation of the strawberry pathogen Phytophthora fragariae indicates pathogenicity is determined by transcriptional variation in three key races.</title>
        <authorList>
            <person name="Adams T.M."/>
            <person name="Armitage A.D."/>
            <person name="Sobczyk M.K."/>
            <person name="Bates H.J."/>
            <person name="Dunwell J.M."/>
            <person name="Nellist C.F."/>
            <person name="Harrison R.J."/>
        </authorList>
    </citation>
    <scope>NUCLEOTIDE SEQUENCE [LARGE SCALE GENOMIC DNA]</scope>
    <source>
        <strain evidence="1 2">A4</strain>
    </source>
</reference>
<dbReference type="EMBL" id="QXGE01009802">
    <property type="protein sequence ID" value="KAE9260355.1"/>
    <property type="molecule type" value="Genomic_DNA"/>
</dbReference>
<protein>
    <submittedName>
        <fullName evidence="1">Uncharacterized protein</fullName>
    </submittedName>
</protein>
<accession>A0A6A4AQF0</accession>
<gene>
    <name evidence="1" type="ORF">PF001_g32737</name>
</gene>
<name>A0A6A4AQF0_9STRA</name>
<sequence>MNMIRELEEMEHGLSFAAAEFNCVPTQKNVPLVENMVVGAEASDVLATNAGSDVVKNNAGTTPQTLIQSWGRIRDEDSAVAAPNAKGFVAKTEKKALLTKAGADEFEQKCDKGCS</sequence>
<dbReference type="Proteomes" id="UP000437068">
    <property type="component" value="Unassembled WGS sequence"/>
</dbReference>
<comment type="caution">
    <text evidence="1">The sequence shown here is derived from an EMBL/GenBank/DDBJ whole genome shotgun (WGS) entry which is preliminary data.</text>
</comment>
<evidence type="ECO:0000313" key="2">
    <source>
        <dbReference type="Proteomes" id="UP000437068"/>
    </source>
</evidence>
<organism evidence="1 2">
    <name type="scientific">Phytophthora fragariae</name>
    <dbReference type="NCBI Taxonomy" id="53985"/>
    <lineage>
        <taxon>Eukaryota</taxon>
        <taxon>Sar</taxon>
        <taxon>Stramenopiles</taxon>
        <taxon>Oomycota</taxon>
        <taxon>Peronosporomycetes</taxon>
        <taxon>Peronosporales</taxon>
        <taxon>Peronosporaceae</taxon>
        <taxon>Phytophthora</taxon>
    </lineage>
</organism>